<dbReference type="SUPFAM" id="SSF53383">
    <property type="entry name" value="PLP-dependent transferases"/>
    <property type="match status" value="1"/>
</dbReference>
<keyword evidence="4" id="KW-0808">Transferase</keyword>
<accession>A0ABY7A3E1</accession>
<comment type="similarity">
    <text evidence="2 3">Belongs to the DegT/DnrJ/EryC1 family.</text>
</comment>
<dbReference type="InterPro" id="IPR000653">
    <property type="entry name" value="DegT/StrS_aminotransferase"/>
</dbReference>
<organism evidence="4 5">
    <name type="scientific">Pseudomonas triclosanedens</name>
    <dbReference type="NCBI Taxonomy" id="2961893"/>
    <lineage>
        <taxon>Bacteria</taxon>
        <taxon>Pseudomonadati</taxon>
        <taxon>Pseudomonadota</taxon>
        <taxon>Gammaproteobacteria</taxon>
        <taxon>Pseudomonadales</taxon>
        <taxon>Pseudomonadaceae</taxon>
        <taxon>Pseudomonas</taxon>
    </lineage>
</organism>
<evidence type="ECO:0000256" key="2">
    <source>
        <dbReference type="ARBA" id="ARBA00037999"/>
    </source>
</evidence>
<dbReference type="Proteomes" id="UP001163624">
    <property type="component" value="Chromosome"/>
</dbReference>
<dbReference type="InterPro" id="IPR015424">
    <property type="entry name" value="PyrdxlP-dep_Trfase"/>
</dbReference>
<protein>
    <submittedName>
        <fullName evidence="4">DegT/DnrJ/EryC1/StrS family aminotransferase</fullName>
    </submittedName>
</protein>
<dbReference type="Gene3D" id="3.90.1150.10">
    <property type="entry name" value="Aspartate Aminotransferase, domain 1"/>
    <property type="match status" value="1"/>
</dbReference>
<dbReference type="PANTHER" id="PTHR30244:SF36">
    <property type="entry name" value="3-OXO-GLUCOSE-6-PHOSPHATE:GLUTAMATE AMINOTRANSFERASE"/>
    <property type="match status" value="1"/>
</dbReference>
<dbReference type="InterPro" id="IPR015422">
    <property type="entry name" value="PyrdxlP-dep_Trfase_small"/>
</dbReference>
<name>A0ABY7A3E1_9PSED</name>
<evidence type="ECO:0000256" key="3">
    <source>
        <dbReference type="RuleBase" id="RU004508"/>
    </source>
</evidence>
<dbReference type="PANTHER" id="PTHR30244">
    <property type="entry name" value="TRANSAMINASE"/>
    <property type="match status" value="1"/>
</dbReference>
<dbReference type="Pfam" id="PF01041">
    <property type="entry name" value="DegT_DnrJ_EryC1"/>
    <property type="match status" value="1"/>
</dbReference>
<dbReference type="CDD" id="cd00616">
    <property type="entry name" value="AHBA_syn"/>
    <property type="match status" value="1"/>
</dbReference>
<keyword evidence="5" id="KW-1185">Reference proteome</keyword>
<dbReference type="InterPro" id="IPR015421">
    <property type="entry name" value="PyrdxlP-dep_Trfase_major"/>
</dbReference>
<dbReference type="Gene3D" id="3.40.640.10">
    <property type="entry name" value="Type I PLP-dependent aspartate aminotransferase-like (Major domain)"/>
    <property type="match status" value="1"/>
</dbReference>
<evidence type="ECO:0000256" key="1">
    <source>
        <dbReference type="ARBA" id="ARBA00022898"/>
    </source>
</evidence>
<reference evidence="4" key="1">
    <citation type="submission" date="2022-11" db="EMBL/GenBank/DDBJ databases">
        <title>Pseudomonas triclosanedens sp. nov., a triclosan degrader isolated from activated sludge.</title>
        <authorList>
            <person name="Yin Y."/>
            <person name="Lu Z."/>
        </authorList>
    </citation>
    <scope>NUCLEOTIDE SEQUENCE</scope>
    <source>
        <strain evidence="4">ZM23</strain>
    </source>
</reference>
<dbReference type="RefSeq" id="WP_254471984.1">
    <property type="nucleotide sequence ID" value="NZ_CP113432.1"/>
</dbReference>
<proteinExistence type="inferred from homology"/>
<keyword evidence="1 3" id="KW-0663">Pyridoxal phosphate</keyword>
<evidence type="ECO:0000313" key="4">
    <source>
        <dbReference type="EMBL" id="WAI51526.1"/>
    </source>
</evidence>
<dbReference type="PIRSF" id="PIRSF000390">
    <property type="entry name" value="PLP_StrS"/>
    <property type="match status" value="1"/>
</dbReference>
<dbReference type="EMBL" id="CP113432">
    <property type="protein sequence ID" value="WAI51526.1"/>
    <property type="molecule type" value="Genomic_DNA"/>
</dbReference>
<gene>
    <name evidence="4" type="ORF">OU419_09855</name>
</gene>
<dbReference type="GO" id="GO:0008483">
    <property type="term" value="F:transaminase activity"/>
    <property type="evidence" value="ECO:0007669"/>
    <property type="project" value="UniProtKB-KW"/>
</dbReference>
<sequence>MKVAFLDLHAINARYESRIKAAMERCFDSGWYVLGREVQAFEAAFGNYCGGRRAVGVGNGLDALTLALRALGIGPGDEVIVPGHTFIATWLAVTAVGAEPVPVDVCEHSANLDPMLIERAITPRTRAILPVHLYGHPADMPAILDIASAHGLAVLEDAAQAHGARLHGRVCGSFGDMAGFSFYPGKNLGALGDGGAVVCASDALAERVERLRNYGSRVRYAHEELGCNSRLDELQAAILNVKLDALEAENQRRRQIAARYAQGLAGLAELGLPATAEGAEPVWHLYVVRSAERDALQAYLAAHEVQTLIHYPTTPHRQPAYQGTPAAACAVPVSERLAASVLSLPMGSHLDDAQVDRVVDVIHQFYERRSA</sequence>
<evidence type="ECO:0000313" key="5">
    <source>
        <dbReference type="Proteomes" id="UP001163624"/>
    </source>
</evidence>
<keyword evidence="4" id="KW-0032">Aminotransferase</keyword>